<dbReference type="EMBL" id="MN740841">
    <property type="protein sequence ID" value="QHU14477.1"/>
    <property type="molecule type" value="Genomic_DNA"/>
</dbReference>
<keyword evidence="1" id="KW-0812">Transmembrane</keyword>
<dbReference type="AlphaFoldDB" id="A0A6C0KCM0"/>
<evidence type="ECO:0000256" key="1">
    <source>
        <dbReference type="SAM" id="Phobius"/>
    </source>
</evidence>
<sequence length="84" mass="9544">MINLTADTKEKLESVMSMGGMFVKILMASFPMLFVPQMCEDGPCSMTEKVSAWSWLSFVNVMTFTSFMRLYYVQGHRSAPSDQL</sequence>
<keyword evidence="1" id="KW-1133">Transmembrane helix</keyword>
<reference evidence="2" key="1">
    <citation type="journal article" date="2020" name="Nature">
        <title>Giant virus diversity and host interactions through global metagenomics.</title>
        <authorList>
            <person name="Schulz F."/>
            <person name="Roux S."/>
            <person name="Paez-Espino D."/>
            <person name="Jungbluth S."/>
            <person name="Walsh D.A."/>
            <person name="Denef V.J."/>
            <person name="McMahon K.D."/>
            <person name="Konstantinidis K.T."/>
            <person name="Eloe-Fadrosh E.A."/>
            <person name="Kyrpides N.C."/>
            <person name="Woyke T."/>
        </authorList>
    </citation>
    <scope>NUCLEOTIDE SEQUENCE</scope>
    <source>
        <strain evidence="2">GVMAG-S-1102113-118</strain>
    </source>
</reference>
<keyword evidence="1" id="KW-0472">Membrane</keyword>
<proteinExistence type="predicted"/>
<protein>
    <submittedName>
        <fullName evidence="2">Uncharacterized protein</fullName>
    </submittedName>
</protein>
<feature type="transmembrane region" description="Helical" evidence="1">
    <location>
        <begin position="12"/>
        <end position="33"/>
    </location>
</feature>
<evidence type="ECO:0000313" key="2">
    <source>
        <dbReference type="EMBL" id="QHU14477.1"/>
    </source>
</evidence>
<feature type="transmembrane region" description="Helical" evidence="1">
    <location>
        <begin position="53"/>
        <end position="72"/>
    </location>
</feature>
<name>A0A6C0KCM0_9ZZZZ</name>
<accession>A0A6C0KCM0</accession>
<organism evidence="2">
    <name type="scientific">viral metagenome</name>
    <dbReference type="NCBI Taxonomy" id="1070528"/>
    <lineage>
        <taxon>unclassified sequences</taxon>
        <taxon>metagenomes</taxon>
        <taxon>organismal metagenomes</taxon>
    </lineage>
</organism>